<accession>A0ABV7Z9B2</accession>
<feature type="compositionally biased region" description="Pro residues" evidence="2">
    <location>
        <begin position="51"/>
        <end position="61"/>
    </location>
</feature>
<evidence type="ECO:0000259" key="3">
    <source>
        <dbReference type="PROSITE" id="PS51826"/>
    </source>
</evidence>
<feature type="domain" description="Peripheral subunit-binding (PSBD)" evidence="3">
    <location>
        <begin position="3"/>
        <end position="40"/>
    </location>
</feature>
<proteinExistence type="inferred from homology"/>
<feature type="compositionally biased region" description="Low complexity" evidence="2">
    <location>
        <begin position="130"/>
        <end position="140"/>
    </location>
</feature>
<dbReference type="InterPro" id="IPR036625">
    <property type="entry name" value="E3-bd_dom_sf"/>
</dbReference>
<sequence>MERIAPLAKILAEANGIDWQHLRGTGDGGMIVEQDILNYLSRIMTGEEEPPSTPVDVPPPDWNGDMNAMPDLSGVSADQLTRAGVESDLTSLMGQPAVSSPQVPATPAAALDDDLEFELDDAEPEPTPAPVAAAPAAPAPSLGGWEWSAPSPASGSPLVPAPVADVVADPVPTFSLPMPAAQEVSGVAAPEVGTPAPAAEPFPFGAGTVEAPASMPVAEPVAEPAAVPAAGLGSLLSRLYQQPAPTPEPVTPAPAPADVTPAAPAPWQPAPAMDLDAPDQDSGPALDTGTNWPAPAAPEPVAQPAWAPAWTADVTPVAAAPLPEPQAAEPEAADPMPAHVAEPVATAPAIAEPTEPESTEPEPVSAEAKPATPEPTAPVVEDAPASEPDPEPVAAAPVPVAAAPQAGQDAVWFGTYLRRDTDMAALTDLHGQLVAALGQHLPLALLVARAAQRHAGHLGLHSVALQGASGARSVDGETLRAAADASTHEYQGTPDLLVVDAGAHGLDDLHYPHTTTLSVGRLQDGRAALTLNGTVDAGRGAEFLAAVATTLGQPVLLLL</sequence>
<feature type="compositionally biased region" description="Low complexity" evidence="2">
    <location>
        <begin position="377"/>
        <end position="394"/>
    </location>
</feature>
<evidence type="ECO:0000313" key="5">
    <source>
        <dbReference type="Proteomes" id="UP001595803"/>
    </source>
</evidence>
<dbReference type="EMBL" id="JBHRZG010000008">
    <property type="protein sequence ID" value="MFC3832741.1"/>
    <property type="molecule type" value="Genomic_DNA"/>
</dbReference>
<dbReference type="Proteomes" id="UP001595803">
    <property type="component" value="Unassembled WGS sequence"/>
</dbReference>
<feature type="region of interest" description="Disordered" evidence="2">
    <location>
        <begin position="242"/>
        <end position="300"/>
    </location>
</feature>
<comment type="caution">
    <text evidence="4">The sequence shown here is derived from an EMBL/GenBank/DDBJ whole genome shotgun (WGS) entry which is preliminary data.</text>
</comment>
<dbReference type="Gene3D" id="4.10.320.10">
    <property type="entry name" value="E3-binding domain"/>
    <property type="match status" value="1"/>
</dbReference>
<feature type="region of interest" description="Disordered" evidence="2">
    <location>
        <begin position="46"/>
        <end position="70"/>
    </location>
</feature>
<dbReference type="SUPFAM" id="SSF47005">
    <property type="entry name" value="Peripheral subunit-binding domain of 2-oxo acid dehydrogenase complex"/>
    <property type="match status" value="1"/>
</dbReference>
<evidence type="ECO:0000313" key="4">
    <source>
        <dbReference type="EMBL" id="MFC3832741.1"/>
    </source>
</evidence>
<feature type="compositionally biased region" description="Pro residues" evidence="2">
    <location>
        <begin position="244"/>
        <end position="255"/>
    </location>
</feature>
<feature type="region of interest" description="Disordered" evidence="2">
    <location>
        <begin position="120"/>
        <end position="140"/>
    </location>
</feature>
<evidence type="ECO:0000256" key="1">
    <source>
        <dbReference type="ARBA" id="ARBA00007317"/>
    </source>
</evidence>
<comment type="similarity">
    <text evidence="1">Belongs to the 2-oxoacid dehydrogenase family.</text>
</comment>
<organism evidence="4 5">
    <name type="scientific">Deinococcus rufus</name>
    <dbReference type="NCBI Taxonomy" id="2136097"/>
    <lineage>
        <taxon>Bacteria</taxon>
        <taxon>Thermotogati</taxon>
        <taxon>Deinococcota</taxon>
        <taxon>Deinococci</taxon>
        <taxon>Deinococcales</taxon>
        <taxon>Deinococcaceae</taxon>
        <taxon>Deinococcus</taxon>
    </lineage>
</organism>
<keyword evidence="5" id="KW-1185">Reference proteome</keyword>
<feature type="region of interest" description="Disordered" evidence="2">
    <location>
        <begin position="351"/>
        <end position="394"/>
    </location>
</feature>
<feature type="compositionally biased region" description="Low complexity" evidence="2">
    <location>
        <begin position="361"/>
        <end position="371"/>
    </location>
</feature>
<dbReference type="InterPro" id="IPR004167">
    <property type="entry name" value="PSBD"/>
</dbReference>
<dbReference type="Pfam" id="PF02817">
    <property type="entry name" value="E3_binding"/>
    <property type="match status" value="1"/>
</dbReference>
<name>A0ABV7Z9B2_9DEIO</name>
<evidence type="ECO:0000256" key="2">
    <source>
        <dbReference type="SAM" id="MobiDB-lite"/>
    </source>
</evidence>
<dbReference type="PROSITE" id="PS51826">
    <property type="entry name" value="PSBD"/>
    <property type="match status" value="1"/>
</dbReference>
<dbReference type="RefSeq" id="WP_322474009.1">
    <property type="nucleotide sequence ID" value="NZ_JBHRZG010000008.1"/>
</dbReference>
<reference evidence="5" key="1">
    <citation type="journal article" date="2019" name="Int. J. Syst. Evol. Microbiol.">
        <title>The Global Catalogue of Microorganisms (GCM) 10K type strain sequencing project: providing services to taxonomists for standard genome sequencing and annotation.</title>
        <authorList>
            <consortium name="The Broad Institute Genomics Platform"/>
            <consortium name="The Broad Institute Genome Sequencing Center for Infectious Disease"/>
            <person name="Wu L."/>
            <person name="Ma J."/>
        </authorList>
    </citation>
    <scope>NUCLEOTIDE SEQUENCE [LARGE SCALE GENOMIC DNA]</scope>
    <source>
        <strain evidence="5">CCTCC AB 2017081</strain>
    </source>
</reference>
<gene>
    <name evidence="4" type="ORF">ACFOSB_07715</name>
</gene>
<protein>
    <submittedName>
        <fullName evidence="4">E3 binding domain-containing protein</fullName>
    </submittedName>
</protein>